<dbReference type="Pfam" id="PF01965">
    <property type="entry name" value="DJ-1_PfpI"/>
    <property type="match status" value="1"/>
</dbReference>
<dbReference type="AlphaFoldDB" id="A0A2T2NG76"/>
<proteinExistence type="predicted"/>
<dbReference type="InterPro" id="IPR029062">
    <property type="entry name" value="Class_I_gatase-like"/>
</dbReference>
<evidence type="ECO:0000313" key="2">
    <source>
        <dbReference type="EMBL" id="PSN64038.1"/>
    </source>
</evidence>
<dbReference type="OrthoDB" id="543156at2759"/>
<dbReference type="Proteomes" id="UP000240883">
    <property type="component" value="Unassembled WGS sequence"/>
</dbReference>
<gene>
    <name evidence="2" type="ORF">BS50DRAFT_637344</name>
</gene>
<dbReference type="PANTHER" id="PTHR43130">
    <property type="entry name" value="ARAC-FAMILY TRANSCRIPTIONAL REGULATOR"/>
    <property type="match status" value="1"/>
</dbReference>
<reference evidence="2 3" key="1">
    <citation type="journal article" date="2018" name="Front. Microbiol.">
        <title>Genome-Wide Analysis of Corynespora cassiicola Leaf Fall Disease Putative Effectors.</title>
        <authorList>
            <person name="Lopez D."/>
            <person name="Ribeiro S."/>
            <person name="Label P."/>
            <person name="Fumanal B."/>
            <person name="Venisse J.S."/>
            <person name="Kohler A."/>
            <person name="de Oliveira R.R."/>
            <person name="Labutti K."/>
            <person name="Lipzen A."/>
            <person name="Lail K."/>
            <person name="Bauer D."/>
            <person name="Ohm R.A."/>
            <person name="Barry K.W."/>
            <person name="Spatafora J."/>
            <person name="Grigoriev I.V."/>
            <person name="Martin F.M."/>
            <person name="Pujade-Renaud V."/>
        </authorList>
    </citation>
    <scope>NUCLEOTIDE SEQUENCE [LARGE SCALE GENOMIC DNA]</scope>
    <source>
        <strain evidence="2 3">Philippines</strain>
    </source>
</reference>
<sequence length="254" mass="27493">MPATPRGYTSFPSQADLFYFCTTSSTSEEDLNLHYAPPSKSSIRVGIVILGQDQIQLLDLAAVDLLSTIGRNRIAKLNAPALALDESVDEIDIRYVSPSGEGSFSITSGARMPVTNSFENAPQFDVILIPGTFSSSQLPPSAISFLAAQISNPELLAVMTVSSGILNLVQTGLPDRKRAAAPSCLLPGLRQRYPATSWQQAPWTRHGNFWSSSSPITALDMVTAWMREYFWDRGDAVEYALTAAGVAPLDEYDG</sequence>
<dbReference type="PANTHER" id="PTHR43130:SF7">
    <property type="entry name" value="DJ-1_PFPI DOMAIN-CONTAINING PROTEIN"/>
    <property type="match status" value="1"/>
</dbReference>
<evidence type="ECO:0000313" key="3">
    <source>
        <dbReference type="Proteomes" id="UP000240883"/>
    </source>
</evidence>
<dbReference type="Gene3D" id="3.40.50.880">
    <property type="match status" value="1"/>
</dbReference>
<dbReference type="EMBL" id="KZ678139">
    <property type="protein sequence ID" value="PSN64038.1"/>
    <property type="molecule type" value="Genomic_DNA"/>
</dbReference>
<evidence type="ECO:0000259" key="1">
    <source>
        <dbReference type="Pfam" id="PF01965"/>
    </source>
</evidence>
<name>A0A2T2NG76_CORCC</name>
<feature type="domain" description="DJ-1/PfpI" evidence="1">
    <location>
        <begin position="79"/>
        <end position="226"/>
    </location>
</feature>
<dbReference type="InterPro" id="IPR002818">
    <property type="entry name" value="DJ-1/PfpI"/>
</dbReference>
<keyword evidence="3" id="KW-1185">Reference proteome</keyword>
<accession>A0A2T2NG76</accession>
<organism evidence="2 3">
    <name type="scientific">Corynespora cassiicola Philippines</name>
    <dbReference type="NCBI Taxonomy" id="1448308"/>
    <lineage>
        <taxon>Eukaryota</taxon>
        <taxon>Fungi</taxon>
        <taxon>Dikarya</taxon>
        <taxon>Ascomycota</taxon>
        <taxon>Pezizomycotina</taxon>
        <taxon>Dothideomycetes</taxon>
        <taxon>Pleosporomycetidae</taxon>
        <taxon>Pleosporales</taxon>
        <taxon>Corynesporascaceae</taxon>
        <taxon>Corynespora</taxon>
    </lineage>
</organism>
<dbReference type="InterPro" id="IPR052158">
    <property type="entry name" value="INH-QAR"/>
</dbReference>
<dbReference type="SUPFAM" id="SSF52317">
    <property type="entry name" value="Class I glutamine amidotransferase-like"/>
    <property type="match status" value="1"/>
</dbReference>
<protein>
    <recommendedName>
        <fullName evidence="1">DJ-1/PfpI domain-containing protein</fullName>
    </recommendedName>
</protein>